<dbReference type="EMBL" id="LR134495">
    <property type="protein sequence ID" value="VEI76496.1"/>
    <property type="molecule type" value="Genomic_DNA"/>
</dbReference>
<evidence type="ECO:0000256" key="3">
    <source>
        <dbReference type="ARBA" id="ARBA00023315"/>
    </source>
</evidence>
<organism evidence="4 5">
    <name type="scientific">Mannheimia haemolytica</name>
    <name type="common">Pasteurella haemolytica</name>
    <dbReference type="NCBI Taxonomy" id="75985"/>
    <lineage>
        <taxon>Bacteria</taxon>
        <taxon>Pseudomonadati</taxon>
        <taxon>Pseudomonadota</taxon>
        <taxon>Gammaproteobacteria</taxon>
        <taxon>Pasteurellales</taxon>
        <taxon>Pasteurellaceae</taxon>
        <taxon>Mannheimia</taxon>
    </lineage>
</organism>
<sequence>MLRNFILSIFFKSFNEKLLIDIRKMHKFFKRKESSNKYIKPFYILLVNHYHKKIYYKYACDITPSCQLGNIEFRHPLGIVIGGSAVLNDGVIIHQNVTFGALRFNQERRGIDCKQIVGKNTIICTGAKVLGDITIGENCIIGANAVVTKNVPDNSIVVGFNKILENKS</sequence>
<dbReference type="SUPFAM" id="SSF51161">
    <property type="entry name" value="Trimeric LpxA-like enzymes"/>
    <property type="match status" value="1"/>
</dbReference>
<reference evidence="4" key="1">
    <citation type="submission" date="2018-12" db="EMBL/GenBank/DDBJ databases">
        <authorList>
            <consortium name="Pathogen Informatics"/>
        </authorList>
    </citation>
    <scope>NUCLEOTIDE SEQUENCE [LARGE SCALE GENOMIC DNA]</scope>
    <source>
        <strain evidence="4">NCTC10643</strain>
    </source>
</reference>
<dbReference type="CDD" id="cd03354">
    <property type="entry name" value="LbH_SAT"/>
    <property type="match status" value="1"/>
</dbReference>
<keyword evidence="2 4" id="KW-0808">Transferase</keyword>
<dbReference type="PANTHER" id="PTHR42811">
    <property type="entry name" value="SERINE ACETYLTRANSFERASE"/>
    <property type="match status" value="1"/>
</dbReference>
<accession>A0A3S5B469</accession>
<dbReference type="EC" id="2.3.1.30" evidence="4"/>
<gene>
    <name evidence="4" type="primary">cysE_2</name>
    <name evidence="4" type="ORF">NCTC10643_00881</name>
</gene>
<evidence type="ECO:0000256" key="2">
    <source>
        <dbReference type="ARBA" id="ARBA00022679"/>
    </source>
</evidence>
<dbReference type="Gene3D" id="2.160.10.10">
    <property type="entry name" value="Hexapeptide repeat proteins"/>
    <property type="match status" value="1"/>
</dbReference>
<dbReference type="AlphaFoldDB" id="A0A3S5B469"/>
<dbReference type="Pfam" id="PF00132">
    <property type="entry name" value="Hexapep"/>
    <property type="match status" value="1"/>
</dbReference>
<dbReference type="Proteomes" id="UP000271188">
    <property type="component" value="Chromosome"/>
</dbReference>
<dbReference type="InterPro" id="IPR011004">
    <property type="entry name" value="Trimer_LpxA-like_sf"/>
</dbReference>
<comment type="similarity">
    <text evidence="1">Belongs to the transferase hexapeptide repeat family.</text>
</comment>
<dbReference type="InterPro" id="IPR045304">
    <property type="entry name" value="LbH_SAT"/>
</dbReference>
<dbReference type="RefSeq" id="WP_172595345.1">
    <property type="nucleotide sequence ID" value="NZ_LR134495.1"/>
</dbReference>
<keyword evidence="3 4" id="KW-0012">Acyltransferase</keyword>
<dbReference type="InterPro" id="IPR001451">
    <property type="entry name" value="Hexapep"/>
</dbReference>
<evidence type="ECO:0000313" key="4">
    <source>
        <dbReference type="EMBL" id="VEI76496.1"/>
    </source>
</evidence>
<evidence type="ECO:0000256" key="1">
    <source>
        <dbReference type="ARBA" id="ARBA00007274"/>
    </source>
</evidence>
<evidence type="ECO:0000313" key="5">
    <source>
        <dbReference type="Proteomes" id="UP000271188"/>
    </source>
</evidence>
<dbReference type="GO" id="GO:0009001">
    <property type="term" value="F:serine O-acetyltransferase activity"/>
    <property type="evidence" value="ECO:0007669"/>
    <property type="project" value="UniProtKB-EC"/>
</dbReference>
<proteinExistence type="inferred from homology"/>
<protein>
    <submittedName>
        <fullName evidence="4">Serine acetyltransferase</fullName>
        <ecNumber evidence="4">2.3.1.30</ecNumber>
    </submittedName>
</protein>
<name>A0A3S5B469_MANHA</name>